<keyword evidence="3" id="KW-1185">Reference proteome</keyword>
<dbReference type="EMBL" id="CAJVPJ010002042">
    <property type="protein sequence ID" value="CAG8611478.1"/>
    <property type="molecule type" value="Genomic_DNA"/>
</dbReference>
<name>A0A9N9GIU3_9GLOM</name>
<feature type="non-terminal residue" evidence="2">
    <location>
        <position position="603"/>
    </location>
</feature>
<dbReference type="AlphaFoldDB" id="A0A9N9GIU3"/>
<feature type="compositionally biased region" description="Polar residues" evidence="1">
    <location>
        <begin position="148"/>
        <end position="157"/>
    </location>
</feature>
<dbReference type="Proteomes" id="UP000789572">
    <property type="component" value="Unassembled WGS sequence"/>
</dbReference>
<sequence length="603" mass="69554">MLAWVRNHLDDLKPEDFYKEFDYSYNVRKQAEEKLQELLSTIKEDNNSKNSRKAKRLLNTFESWTTSVSCENYWLKLEASLTKAAHQVAGRRAAYNTINTYTKIVHEDDEAFLSSVREHGQAVSEPVGLSDTNEEMPPRSHIDEDSRNNPFLNSAISSKRLKSSETETTFDSDTSWQSENENAEYASSDGSPDKKQFKAKLYWFVGPGEIETILPEDACQWFVNEVNVSALFFEYRKLSIKKASTDSMETPSEMLAINNIFLLEDSGDHNIDQQLRDDIFDQMRQEYLLEELSNDSLLKCNEMAKVARTNFKECKAILRRWRRASDEDETILDVFHNILGHYTTSFSVENFNEDTFVHEVLQPIISPFFQNTDVVTCEWANGTFGASSERKRKFDPFLQGRKADFSVYVSNGYHRQPLLVSEVKPPRNSRSSRRDDLLKLGNEMKDAIDKIIHNGVEEDVAICGLLVEGCRCTLFVMDLRYHAVYRMFQLGIFYLPRDRHNFRVLTDAFEVLHQAQAIIKQSAQRCLACFRTLPATPKTTSRHAMMRSSFHTPMKVPLLSTKKDGLFLRDQDIKVFEDNWVAGRAFLNLTAEKLADLIRDIKG</sequence>
<accession>A0A9N9GIU3</accession>
<evidence type="ECO:0000313" key="3">
    <source>
        <dbReference type="Proteomes" id="UP000789572"/>
    </source>
</evidence>
<evidence type="ECO:0000256" key="1">
    <source>
        <dbReference type="SAM" id="MobiDB-lite"/>
    </source>
</evidence>
<reference evidence="2" key="1">
    <citation type="submission" date="2021-06" db="EMBL/GenBank/DDBJ databases">
        <authorList>
            <person name="Kallberg Y."/>
            <person name="Tangrot J."/>
            <person name="Rosling A."/>
        </authorList>
    </citation>
    <scope>NUCLEOTIDE SEQUENCE</scope>
    <source>
        <strain evidence="2">IA702</strain>
    </source>
</reference>
<dbReference type="OrthoDB" id="2429120at2759"/>
<evidence type="ECO:0000313" key="2">
    <source>
        <dbReference type="EMBL" id="CAG8611478.1"/>
    </source>
</evidence>
<feature type="compositionally biased region" description="Basic and acidic residues" evidence="1">
    <location>
        <begin position="136"/>
        <end position="147"/>
    </location>
</feature>
<feature type="region of interest" description="Disordered" evidence="1">
    <location>
        <begin position="122"/>
        <end position="193"/>
    </location>
</feature>
<feature type="compositionally biased region" description="Low complexity" evidence="1">
    <location>
        <begin position="166"/>
        <end position="175"/>
    </location>
</feature>
<comment type="caution">
    <text evidence="2">The sequence shown here is derived from an EMBL/GenBank/DDBJ whole genome shotgun (WGS) entry which is preliminary data.</text>
</comment>
<proteinExistence type="predicted"/>
<organism evidence="2 3">
    <name type="scientific">Paraglomus occultum</name>
    <dbReference type="NCBI Taxonomy" id="144539"/>
    <lineage>
        <taxon>Eukaryota</taxon>
        <taxon>Fungi</taxon>
        <taxon>Fungi incertae sedis</taxon>
        <taxon>Mucoromycota</taxon>
        <taxon>Glomeromycotina</taxon>
        <taxon>Glomeromycetes</taxon>
        <taxon>Paraglomerales</taxon>
        <taxon>Paraglomeraceae</taxon>
        <taxon>Paraglomus</taxon>
    </lineage>
</organism>
<gene>
    <name evidence="2" type="ORF">POCULU_LOCUS7969</name>
</gene>
<protein>
    <submittedName>
        <fullName evidence="2">360_t:CDS:1</fullName>
    </submittedName>
</protein>